<name>A0A1A9AQE9_PLAOA</name>
<dbReference type="AlphaFoldDB" id="A0A1A9AQE9"/>
<protein>
    <recommendedName>
        <fullName evidence="4">PIR Superfamily Protein</fullName>
    </recommendedName>
</protein>
<keyword evidence="3" id="KW-1185">Reference proteome</keyword>
<feature type="compositionally biased region" description="Polar residues" evidence="1">
    <location>
        <begin position="135"/>
        <end position="148"/>
    </location>
</feature>
<feature type="compositionally biased region" description="Basic and acidic residues" evidence="1">
    <location>
        <begin position="1"/>
        <end position="13"/>
    </location>
</feature>
<gene>
    <name evidence="2" type="ORF">POVWA1_087470</name>
</gene>
<dbReference type="EMBL" id="FLRD01001868">
    <property type="protein sequence ID" value="SBT58409.1"/>
    <property type="molecule type" value="Genomic_DNA"/>
</dbReference>
<evidence type="ECO:0000256" key="1">
    <source>
        <dbReference type="SAM" id="MobiDB-lite"/>
    </source>
</evidence>
<feature type="compositionally biased region" description="Polar residues" evidence="1">
    <location>
        <begin position="188"/>
        <end position="199"/>
    </location>
</feature>
<evidence type="ECO:0008006" key="4">
    <source>
        <dbReference type="Google" id="ProtNLM"/>
    </source>
</evidence>
<feature type="region of interest" description="Disordered" evidence="1">
    <location>
        <begin position="1"/>
        <end position="199"/>
    </location>
</feature>
<reference evidence="3" key="1">
    <citation type="submission" date="2016-05" db="EMBL/GenBank/DDBJ databases">
        <authorList>
            <person name="Naeem Raeece"/>
        </authorList>
    </citation>
    <scope>NUCLEOTIDE SEQUENCE [LARGE SCALE GENOMIC DNA]</scope>
</reference>
<sequence length="199" mass="21153">MRYEPPDKYRNSRLDCTQYNPPQRSNPKGPAEKAPTINLHSPVAPDLDQKSQGNGGRSIPGGDGETEKEKSNIKIHPKPKPSVSDSLASSLTHTNGDNTAKGQHTDLKAERTVSPIIAQVATGKPTEASDAKAKSPQQLTEPPSSISPKDSPVDKVLDPLPSVTIDQGTSDKTPSTTSSTYDATYSTQNVTSPSAPDVR</sequence>
<feature type="compositionally biased region" description="Polar residues" evidence="1">
    <location>
        <begin position="14"/>
        <end position="26"/>
    </location>
</feature>
<organism evidence="2 3">
    <name type="scientific">Plasmodium ovale wallikeri</name>
    <dbReference type="NCBI Taxonomy" id="864142"/>
    <lineage>
        <taxon>Eukaryota</taxon>
        <taxon>Sar</taxon>
        <taxon>Alveolata</taxon>
        <taxon>Apicomplexa</taxon>
        <taxon>Aconoidasida</taxon>
        <taxon>Haemosporida</taxon>
        <taxon>Plasmodiidae</taxon>
        <taxon>Plasmodium</taxon>
        <taxon>Plasmodium (Plasmodium)</taxon>
    </lineage>
</organism>
<evidence type="ECO:0000313" key="3">
    <source>
        <dbReference type="Proteomes" id="UP000078555"/>
    </source>
</evidence>
<evidence type="ECO:0000313" key="2">
    <source>
        <dbReference type="EMBL" id="SBT58409.1"/>
    </source>
</evidence>
<feature type="compositionally biased region" description="Gly residues" evidence="1">
    <location>
        <begin position="53"/>
        <end position="63"/>
    </location>
</feature>
<proteinExistence type="predicted"/>
<feature type="compositionally biased region" description="Low complexity" evidence="1">
    <location>
        <begin position="170"/>
        <end position="187"/>
    </location>
</feature>
<feature type="compositionally biased region" description="Polar residues" evidence="1">
    <location>
        <begin position="83"/>
        <end position="102"/>
    </location>
</feature>
<dbReference type="Proteomes" id="UP000078555">
    <property type="component" value="Unassembled WGS sequence"/>
</dbReference>
<accession>A0A1A9AQE9</accession>